<organism evidence="8">
    <name type="scientific">Apis cerana</name>
    <name type="common">Indian honeybee</name>
    <dbReference type="NCBI Taxonomy" id="7461"/>
    <lineage>
        <taxon>Eukaryota</taxon>
        <taxon>Metazoa</taxon>
        <taxon>Ecdysozoa</taxon>
        <taxon>Arthropoda</taxon>
        <taxon>Hexapoda</taxon>
        <taxon>Insecta</taxon>
        <taxon>Pterygota</taxon>
        <taxon>Neoptera</taxon>
        <taxon>Endopterygota</taxon>
        <taxon>Hymenoptera</taxon>
        <taxon>Apocrita</taxon>
        <taxon>Aculeata</taxon>
        <taxon>Apoidea</taxon>
        <taxon>Anthophila</taxon>
        <taxon>Apidae</taxon>
        <taxon>Apis</taxon>
    </lineage>
</organism>
<gene>
    <name evidence="7" type="ORF">ACCB00973.1</name>
    <name evidence="8" type="ORF">ACCB00973.2</name>
</gene>
<dbReference type="Gene3D" id="3.30.70.330">
    <property type="match status" value="1"/>
</dbReference>
<evidence type="ECO:0000256" key="5">
    <source>
        <dbReference type="SAM" id="MobiDB-lite"/>
    </source>
</evidence>
<evidence type="ECO:0000256" key="4">
    <source>
        <dbReference type="ARBA" id="ARBA00023242"/>
    </source>
</evidence>
<feature type="compositionally biased region" description="Low complexity" evidence="5">
    <location>
        <begin position="1"/>
        <end position="20"/>
    </location>
</feature>
<protein>
    <submittedName>
        <fullName evidence="8">Regulator of nonsense transcripts 3B</fullName>
    </submittedName>
</protein>
<dbReference type="SUPFAM" id="SSF54928">
    <property type="entry name" value="RNA-binding domain, RBD"/>
    <property type="match status" value="1"/>
</dbReference>
<dbReference type="EMBL" id="JR038792">
    <property type="protein sequence ID" value="AEY58415.1"/>
    <property type="molecule type" value="mRNA"/>
</dbReference>
<dbReference type="PANTHER" id="PTHR13112:SF0">
    <property type="entry name" value="FI21285P1"/>
    <property type="match status" value="1"/>
</dbReference>
<reference evidence="8" key="1">
    <citation type="submission" date="2011-11" db="EMBL/GenBank/DDBJ databases">
        <title>Decoding the brain transcriptome of the Eastern honeybee (Apis cerana) based on pyrosequencing.</title>
        <authorList>
            <person name="Sun L."/>
            <person name="Zheng H."/>
            <person name="Wang Y."/>
            <person name="Xie X."/>
            <person name="Zhu Y."/>
            <person name="Gu W."/>
            <person name="Wang S."/>
        </authorList>
    </citation>
    <scope>NUCLEOTIDE SEQUENCE</scope>
    <source>
        <tissue evidence="8">Brain</tissue>
    </source>
</reference>
<proteinExistence type="evidence at transcript level"/>
<feature type="compositionally biased region" description="Polar residues" evidence="5">
    <location>
        <begin position="162"/>
        <end position="178"/>
    </location>
</feature>
<dbReference type="Pfam" id="PF03467">
    <property type="entry name" value="Smg4_UPF3"/>
    <property type="match status" value="1"/>
</dbReference>
<accession>V9IBD9</accession>
<dbReference type="EMBL" id="JR038791">
    <property type="protein sequence ID" value="AEY58414.1"/>
    <property type="molecule type" value="mRNA"/>
</dbReference>
<dbReference type="InterPro" id="IPR005120">
    <property type="entry name" value="UPF3_dom"/>
</dbReference>
<dbReference type="GO" id="GO:0005730">
    <property type="term" value="C:nucleolus"/>
    <property type="evidence" value="ECO:0007669"/>
    <property type="project" value="TreeGrafter"/>
</dbReference>
<dbReference type="GO" id="GO:0000184">
    <property type="term" value="P:nuclear-transcribed mRNA catabolic process, nonsense-mediated decay"/>
    <property type="evidence" value="ECO:0007669"/>
    <property type="project" value="UniProtKB-KW"/>
</dbReference>
<feature type="compositionally biased region" description="Basic and acidic residues" evidence="5">
    <location>
        <begin position="26"/>
        <end position="37"/>
    </location>
</feature>
<dbReference type="InterPro" id="IPR012677">
    <property type="entry name" value="Nucleotide-bd_a/b_plait_sf"/>
</dbReference>
<dbReference type="PANTHER" id="PTHR13112">
    <property type="entry name" value="UPF3 REGULATOR OF NONSENSE TRANSCRIPTS-LIKE PROTEIN"/>
    <property type="match status" value="1"/>
</dbReference>
<keyword evidence="4" id="KW-0539">Nucleus</keyword>
<feature type="domain" description="UPF3" evidence="6">
    <location>
        <begin position="39"/>
        <end position="176"/>
    </location>
</feature>
<name>V9IBD9_APICE</name>
<evidence type="ECO:0000256" key="3">
    <source>
        <dbReference type="ARBA" id="ARBA00023161"/>
    </source>
</evidence>
<feature type="region of interest" description="Disordered" evidence="5">
    <location>
        <begin position="161"/>
        <end position="181"/>
    </location>
</feature>
<comment type="similarity">
    <text evidence="2">Belongs to the RENT3 family.</text>
</comment>
<dbReference type="GO" id="GO:0003729">
    <property type="term" value="F:mRNA binding"/>
    <property type="evidence" value="ECO:0007669"/>
    <property type="project" value="TreeGrafter"/>
</dbReference>
<evidence type="ECO:0000256" key="1">
    <source>
        <dbReference type="ARBA" id="ARBA00004123"/>
    </source>
</evidence>
<dbReference type="GO" id="GO:0005737">
    <property type="term" value="C:cytoplasm"/>
    <property type="evidence" value="ECO:0007669"/>
    <property type="project" value="TreeGrafter"/>
</dbReference>
<evidence type="ECO:0000256" key="2">
    <source>
        <dbReference type="ARBA" id="ARBA00005991"/>
    </source>
</evidence>
<dbReference type="FunFam" id="3.30.70.330:FF:000717">
    <property type="entry name" value="regulator of nonsense transcripts 3B"/>
    <property type="match status" value="1"/>
</dbReference>
<sequence>MTMTEETQQSETAAQNEAQTSSPDVGKVKDSKKEKCRPMTKVVIRRLPPTMTQEQFLEQVSPLPENDYLYFVKADMSMGQYAFARAYINFVEQQDIFMFREKFDNYVFIDSKGTEYPAVVEFAPFQRLPKKRTGKKKDLKCGTIESDPYYISFLETRKNQEAESNISQPKTEYSYQPPDNTPKKLQPLLFWNM</sequence>
<comment type="subcellular location">
    <subcellularLocation>
        <location evidence="1">Nucleus</location>
    </subcellularLocation>
</comment>
<dbReference type="GO" id="GO:0045727">
    <property type="term" value="P:positive regulation of translation"/>
    <property type="evidence" value="ECO:0007669"/>
    <property type="project" value="TreeGrafter"/>
</dbReference>
<dbReference type="AlphaFoldDB" id="V9IBD9"/>
<evidence type="ECO:0000313" key="7">
    <source>
        <dbReference type="EMBL" id="AEY58414.1"/>
    </source>
</evidence>
<dbReference type="InterPro" id="IPR039722">
    <property type="entry name" value="Upf3"/>
</dbReference>
<feature type="region of interest" description="Disordered" evidence="5">
    <location>
        <begin position="1"/>
        <end position="37"/>
    </location>
</feature>
<keyword evidence="3" id="KW-0866">Nonsense-mediated mRNA decay</keyword>
<evidence type="ECO:0000259" key="6">
    <source>
        <dbReference type="Pfam" id="PF03467"/>
    </source>
</evidence>
<evidence type="ECO:0000313" key="8">
    <source>
        <dbReference type="EMBL" id="AEY58415.1"/>
    </source>
</evidence>
<dbReference type="InterPro" id="IPR035979">
    <property type="entry name" value="RBD_domain_sf"/>
</dbReference>